<accession>A0ABS8VDH6</accession>
<evidence type="ECO:0000313" key="1">
    <source>
        <dbReference type="EMBL" id="MCD9645320.1"/>
    </source>
</evidence>
<proteinExistence type="predicted"/>
<dbReference type="EMBL" id="JACEIK010004399">
    <property type="protein sequence ID" value="MCD9645320.1"/>
    <property type="molecule type" value="Genomic_DNA"/>
</dbReference>
<sequence>MFARDTKASRNTGPPTECFLFHARAIETSIPCAKDGSCMKTMCIELVANRFLRKVWSYSINSVCPLALVIHINVHM</sequence>
<organism evidence="1 2">
    <name type="scientific">Datura stramonium</name>
    <name type="common">Jimsonweed</name>
    <name type="synonym">Common thornapple</name>
    <dbReference type="NCBI Taxonomy" id="4076"/>
    <lineage>
        <taxon>Eukaryota</taxon>
        <taxon>Viridiplantae</taxon>
        <taxon>Streptophyta</taxon>
        <taxon>Embryophyta</taxon>
        <taxon>Tracheophyta</taxon>
        <taxon>Spermatophyta</taxon>
        <taxon>Magnoliopsida</taxon>
        <taxon>eudicotyledons</taxon>
        <taxon>Gunneridae</taxon>
        <taxon>Pentapetalae</taxon>
        <taxon>asterids</taxon>
        <taxon>lamiids</taxon>
        <taxon>Solanales</taxon>
        <taxon>Solanaceae</taxon>
        <taxon>Solanoideae</taxon>
        <taxon>Datureae</taxon>
        <taxon>Datura</taxon>
    </lineage>
</organism>
<gene>
    <name evidence="1" type="ORF">HAX54_034158</name>
</gene>
<evidence type="ECO:0000313" key="2">
    <source>
        <dbReference type="Proteomes" id="UP000823775"/>
    </source>
</evidence>
<protein>
    <submittedName>
        <fullName evidence="1">Uncharacterized protein</fullName>
    </submittedName>
</protein>
<reference evidence="1 2" key="1">
    <citation type="journal article" date="2021" name="BMC Genomics">
        <title>Datura genome reveals duplications of psychoactive alkaloid biosynthetic genes and high mutation rate following tissue culture.</title>
        <authorList>
            <person name="Rajewski A."/>
            <person name="Carter-House D."/>
            <person name="Stajich J."/>
            <person name="Litt A."/>
        </authorList>
    </citation>
    <scope>NUCLEOTIDE SEQUENCE [LARGE SCALE GENOMIC DNA]</scope>
    <source>
        <strain evidence="1">AR-01</strain>
    </source>
</reference>
<name>A0ABS8VDH6_DATST</name>
<dbReference type="Proteomes" id="UP000823775">
    <property type="component" value="Unassembled WGS sequence"/>
</dbReference>
<keyword evidence="2" id="KW-1185">Reference proteome</keyword>
<comment type="caution">
    <text evidence="1">The sequence shown here is derived from an EMBL/GenBank/DDBJ whole genome shotgun (WGS) entry which is preliminary data.</text>
</comment>